<accession>A0A6P1PZ42</accession>
<evidence type="ECO:0000313" key="1">
    <source>
        <dbReference type="EMBL" id="QHM71048.1"/>
    </source>
</evidence>
<dbReference type="KEGG" id="mint:C7M51_01330"/>
<dbReference type="RefSeq" id="WP_160621066.1">
    <property type="nucleotide sequence ID" value="NZ_CP028271.1"/>
</dbReference>
<dbReference type="AlphaFoldDB" id="A0A6P1PZ42"/>
<sequence length="80" mass="9164">MWLQIAEVENMTRRSAVELEMAMQSGRLLWRTSASGQIEIELSSVLSAFTGELAGAVATDSTSRRLEQQWEQIWRRRDAH</sequence>
<organism evidence="1 2">
    <name type="scientific">Mixta intestinalis</name>
    <dbReference type="NCBI Taxonomy" id="1615494"/>
    <lineage>
        <taxon>Bacteria</taxon>
        <taxon>Pseudomonadati</taxon>
        <taxon>Pseudomonadota</taxon>
        <taxon>Gammaproteobacteria</taxon>
        <taxon>Enterobacterales</taxon>
        <taxon>Erwiniaceae</taxon>
        <taxon>Mixta</taxon>
    </lineage>
</organism>
<dbReference type="EMBL" id="CP028271">
    <property type="protein sequence ID" value="QHM71048.1"/>
    <property type="molecule type" value="Genomic_DNA"/>
</dbReference>
<reference evidence="1 2" key="1">
    <citation type="submission" date="2018-03" db="EMBL/GenBank/DDBJ databases">
        <title>Pantoea intestinalis SRCM103226 isolated form the mealworm.</title>
        <authorList>
            <person name="Jeong D.-Y."/>
            <person name="Kim J.W."/>
        </authorList>
    </citation>
    <scope>NUCLEOTIDE SEQUENCE [LARGE SCALE GENOMIC DNA]</scope>
    <source>
        <strain evidence="1 2">SRCM103226</strain>
    </source>
</reference>
<name>A0A6P1PZ42_9GAMM</name>
<evidence type="ECO:0000313" key="2">
    <source>
        <dbReference type="Proteomes" id="UP000464053"/>
    </source>
</evidence>
<proteinExistence type="predicted"/>
<gene>
    <name evidence="1" type="ORF">C7M51_01330</name>
</gene>
<dbReference type="OrthoDB" id="6556048at2"/>
<protein>
    <submittedName>
        <fullName evidence="1">Uncharacterized protein</fullName>
    </submittedName>
</protein>
<dbReference type="Proteomes" id="UP000464053">
    <property type="component" value="Chromosome"/>
</dbReference>
<keyword evidence="2" id="KW-1185">Reference proteome</keyword>